<reference evidence="4 5" key="1">
    <citation type="submission" date="2014-07" db="EMBL/GenBank/DDBJ databases">
        <authorList>
            <person name="McCorrison J."/>
            <person name="Sanka R."/>
            <person name="Torralba M."/>
            <person name="Gillis M."/>
            <person name="Haft D.H."/>
            <person name="Methe B."/>
            <person name="Sutton G."/>
            <person name="Nelson K.E."/>
        </authorList>
    </citation>
    <scope>NUCLEOTIDE SEQUENCE [LARGE SCALE GENOMIC DNA]</scope>
    <source>
        <strain evidence="4 5">DNF00853</strain>
    </source>
</reference>
<dbReference type="InterPro" id="IPR029033">
    <property type="entry name" value="His_PPase_superfam"/>
</dbReference>
<dbReference type="Pfam" id="PF00300">
    <property type="entry name" value="His_Phos_1"/>
    <property type="match status" value="1"/>
</dbReference>
<accession>A0A096BRB3</accession>
<dbReference type="OrthoDB" id="9782128at2"/>
<evidence type="ECO:0000313" key="5">
    <source>
        <dbReference type="Proteomes" id="UP000029556"/>
    </source>
</evidence>
<keyword evidence="1" id="KW-0378">Hydrolase</keyword>
<dbReference type="GO" id="GO:0043456">
    <property type="term" value="P:regulation of pentose-phosphate shunt"/>
    <property type="evidence" value="ECO:0007669"/>
    <property type="project" value="TreeGrafter"/>
</dbReference>
<dbReference type="PROSITE" id="PS00175">
    <property type="entry name" value="PG_MUTASE"/>
    <property type="match status" value="1"/>
</dbReference>
<dbReference type="InterPro" id="IPR013078">
    <property type="entry name" value="His_Pase_superF_clade-1"/>
</dbReference>
<dbReference type="InterPro" id="IPR001345">
    <property type="entry name" value="PG/BPGM_mutase_AS"/>
</dbReference>
<dbReference type="PIRSF" id="PIRSF000709">
    <property type="entry name" value="6PFK_2-Ptase"/>
    <property type="match status" value="1"/>
</dbReference>
<feature type="active site" description="Proton donor/acceptor" evidence="2">
    <location>
        <position position="82"/>
    </location>
</feature>
<dbReference type="InterPro" id="IPR051695">
    <property type="entry name" value="Phosphoglycerate_Mutase"/>
</dbReference>
<evidence type="ECO:0000256" key="1">
    <source>
        <dbReference type="ARBA" id="ARBA00022801"/>
    </source>
</evidence>
<dbReference type="CDD" id="cd07067">
    <property type="entry name" value="HP_PGM_like"/>
    <property type="match status" value="1"/>
</dbReference>
<protein>
    <submittedName>
        <fullName evidence="4">Phosphoglycerate mutase</fullName>
    </submittedName>
</protein>
<feature type="binding site" evidence="3">
    <location>
        <position position="58"/>
    </location>
    <ligand>
        <name>substrate</name>
    </ligand>
</feature>
<sequence length="169" mass="19490">MTTLYLVRHGETVDNAAHLMQGQTQGRLNVVGLRQAEELRERFRQLHVDAFVSSDLYRALETCEVIAAPHGIKVQTTPLLRERDWGDFTGRYIPDLQDLPFPANVESLEEMKHRAQQFLEEISKHYPNQTVLAVGHGIINKAIQSVFHHRPMKEIERMENAEVRVLNLQ</sequence>
<dbReference type="SUPFAM" id="SSF53254">
    <property type="entry name" value="Phosphoglycerate mutase-like"/>
    <property type="match status" value="1"/>
</dbReference>
<dbReference type="PANTHER" id="PTHR46517">
    <property type="entry name" value="FRUCTOSE-2,6-BISPHOSPHATASE TIGAR"/>
    <property type="match status" value="1"/>
</dbReference>
<dbReference type="GO" id="GO:0004331">
    <property type="term" value="F:fructose-2,6-bisphosphate 2-phosphatase activity"/>
    <property type="evidence" value="ECO:0007669"/>
    <property type="project" value="TreeGrafter"/>
</dbReference>
<dbReference type="Gene3D" id="3.40.50.1240">
    <property type="entry name" value="Phosphoglycerate mutase-like"/>
    <property type="match status" value="1"/>
</dbReference>
<dbReference type="GO" id="GO:0045820">
    <property type="term" value="P:negative regulation of glycolytic process"/>
    <property type="evidence" value="ECO:0007669"/>
    <property type="project" value="TreeGrafter"/>
</dbReference>
<feature type="active site" description="Tele-phosphohistidine intermediate" evidence="2">
    <location>
        <position position="9"/>
    </location>
</feature>
<name>A0A096BRB3_9BACT</name>
<gene>
    <name evidence="4" type="ORF">HMPREF2137_04235</name>
</gene>
<organism evidence="4 5">
    <name type="scientific">Hoylesella buccalis DNF00853</name>
    <dbReference type="NCBI Taxonomy" id="1401074"/>
    <lineage>
        <taxon>Bacteria</taxon>
        <taxon>Pseudomonadati</taxon>
        <taxon>Bacteroidota</taxon>
        <taxon>Bacteroidia</taxon>
        <taxon>Bacteroidales</taxon>
        <taxon>Prevotellaceae</taxon>
        <taxon>Hoylesella</taxon>
    </lineage>
</organism>
<dbReference type="RefSeq" id="WP_036872229.1">
    <property type="nucleotide sequence ID" value="NZ_JRNN01000036.1"/>
</dbReference>
<evidence type="ECO:0000256" key="3">
    <source>
        <dbReference type="PIRSR" id="PIRSR613078-2"/>
    </source>
</evidence>
<dbReference type="SMART" id="SM00855">
    <property type="entry name" value="PGAM"/>
    <property type="match status" value="1"/>
</dbReference>
<dbReference type="GO" id="GO:0005829">
    <property type="term" value="C:cytosol"/>
    <property type="evidence" value="ECO:0007669"/>
    <property type="project" value="TreeGrafter"/>
</dbReference>
<dbReference type="PANTHER" id="PTHR46517:SF1">
    <property type="entry name" value="FRUCTOSE-2,6-BISPHOSPHATASE TIGAR"/>
    <property type="match status" value="1"/>
</dbReference>
<dbReference type="AlphaFoldDB" id="A0A096BRB3"/>
<dbReference type="EMBL" id="JRNN01000036">
    <property type="protein sequence ID" value="KGF35769.1"/>
    <property type="molecule type" value="Genomic_DNA"/>
</dbReference>
<evidence type="ECO:0000256" key="2">
    <source>
        <dbReference type="PIRSR" id="PIRSR613078-1"/>
    </source>
</evidence>
<evidence type="ECO:0000313" key="4">
    <source>
        <dbReference type="EMBL" id="KGF35769.1"/>
    </source>
</evidence>
<dbReference type="Proteomes" id="UP000029556">
    <property type="component" value="Unassembled WGS sequence"/>
</dbReference>
<feature type="binding site" evidence="3">
    <location>
        <begin position="8"/>
        <end position="15"/>
    </location>
    <ligand>
        <name>substrate</name>
    </ligand>
</feature>
<comment type="caution">
    <text evidence="4">The sequence shown here is derived from an EMBL/GenBank/DDBJ whole genome shotgun (WGS) entry which is preliminary data.</text>
</comment>
<proteinExistence type="predicted"/>